<dbReference type="Proteomes" id="UP000735302">
    <property type="component" value="Unassembled WGS sequence"/>
</dbReference>
<evidence type="ECO:0000313" key="2">
    <source>
        <dbReference type="EMBL" id="GFN74003.1"/>
    </source>
</evidence>
<sequence>MSKILVPPVHDAPRHLKGNDFPSSPRNSSSIHQCQYSWILLLEFDQLLAINSYVPLYIRHSQRLGTASRFACALVAAAPTITDMSGFSGLLAPFTFPTRTSQMASGMHNAFTSPLRKGVLKLITAFSDCRVYPQQ</sequence>
<evidence type="ECO:0000256" key="1">
    <source>
        <dbReference type="SAM" id="MobiDB-lite"/>
    </source>
</evidence>
<accession>A0AAV3XW73</accession>
<organism evidence="2 3">
    <name type="scientific">Plakobranchus ocellatus</name>
    <dbReference type="NCBI Taxonomy" id="259542"/>
    <lineage>
        <taxon>Eukaryota</taxon>
        <taxon>Metazoa</taxon>
        <taxon>Spiralia</taxon>
        <taxon>Lophotrochozoa</taxon>
        <taxon>Mollusca</taxon>
        <taxon>Gastropoda</taxon>
        <taxon>Heterobranchia</taxon>
        <taxon>Euthyneura</taxon>
        <taxon>Panpulmonata</taxon>
        <taxon>Sacoglossa</taxon>
        <taxon>Placobranchoidea</taxon>
        <taxon>Plakobranchidae</taxon>
        <taxon>Plakobranchus</taxon>
    </lineage>
</organism>
<dbReference type="AlphaFoldDB" id="A0AAV3XW73"/>
<feature type="region of interest" description="Disordered" evidence="1">
    <location>
        <begin position="1"/>
        <end position="29"/>
    </location>
</feature>
<proteinExistence type="predicted"/>
<keyword evidence="3" id="KW-1185">Reference proteome</keyword>
<evidence type="ECO:0000313" key="3">
    <source>
        <dbReference type="Proteomes" id="UP000735302"/>
    </source>
</evidence>
<dbReference type="EMBL" id="BLXT01000055">
    <property type="protein sequence ID" value="GFN74003.1"/>
    <property type="molecule type" value="Genomic_DNA"/>
</dbReference>
<name>A0AAV3XW73_9GAST</name>
<protein>
    <submittedName>
        <fullName evidence="2">Uncharacterized protein</fullName>
    </submittedName>
</protein>
<reference evidence="2 3" key="1">
    <citation type="journal article" date="2021" name="Elife">
        <title>Chloroplast acquisition without the gene transfer in kleptoplastic sea slugs, Plakobranchus ocellatus.</title>
        <authorList>
            <person name="Maeda T."/>
            <person name="Takahashi S."/>
            <person name="Yoshida T."/>
            <person name="Shimamura S."/>
            <person name="Takaki Y."/>
            <person name="Nagai Y."/>
            <person name="Toyoda A."/>
            <person name="Suzuki Y."/>
            <person name="Arimoto A."/>
            <person name="Ishii H."/>
            <person name="Satoh N."/>
            <person name="Nishiyama T."/>
            <person name="Hasebe M."/>
            <person name="Maruyama T."/>
            <person name="Minagawa J."/>
            <person name="Obokata J."/>
            <person name="Shigenobu S."/>
        </authorList>
    </citation>
    <scope>NUCLEOTIDE SEQUENCE [LARGE SCALE GENOMIC DNA]</scope>
</reference>
<comment type="caution">
    <text evidence="2">The sequence shown here is derived from an EMBL/GenBank/DDBJ whole genome shotgun (WGS) entry which is preliminary data.</text>
</comment>
<gene>
    <name evidence="2" type="ORF">PoB_000050900</name>
</gene>